<dbReference type="Pfam" id="PF10545">
    <property type="entry name" value="MADF_DNA_bdg"/>
    <property type="match status" value="1"/>
</dbReference>
<dbReference type="InterPro" id="IPR006578">
    <property type="entry name" value="MADF-dom"/>
</dbReference>
<evidence type="ECO:0000313" key="5">
    <source>
        <dbReference type="EMBL" id="KAG6446403.1"/>
    </source>
</evidence>
<evidence type="ECO:0000313" key="6">
    <source>
        <dbReference type="Proteomes" id="UP000791440"/>
    </source>
</evidence>
<accession>A0A922CI24</accession>
<dbReference type="PROSITE" id="PS51029">
    <property type="entry name" value="MADF"/>
    <property type="match status" value="1"/>
</dbReference>
<evidence type="ECO:0008006" key="7">
    <source>
        <dbReference type="Google" id="ProtNLM"/>
    </source>
</evidence>
<feature type="region of interest" description="Disordered" evidence="2">
    <location>
        <begin position="114"/>
        <end position="147"/>
    </location>
</feature>
<dbReference type="PROSITE" id="PS51031">
    <property type="entry name" value="BESS"/>
    <property type="match status" value="1"/>
</dbReference>
<dbReference type="EMBL" id="JH668332">
    <property type="protein sequence ID" value="KAG6446403.1"/>
    <property type="molecule type" value="Genomic_DNA"/>
</dbReference>
<organism evidence="5 6">
    <name type="scientific">Manduca sexta</name>
    <name type="common">Tobacco hawkmoth</name>
    <name type="synonym">Tobacco hornworm</name>
    <dbReference type="NCBI Taxonomy" id="7130"/>
    <lineage>
        <taxon>Eukaryota</taxon>
        <taxon>Metazoa</taxon>
        <taxon>Ecdysozoa</taxon>
        <taxon>Arthropoda</taxon>
        <taxon>Hexapoda</taxon>
        <taxon>Insecta</taxon>
        <taxon>Pterygota</taxon>
        <taxon>Neoptera</taxon>
        <taxon>Endopterygota</taxon>
        <taxon>Lepidoptera</taxon>
        <taxon>Glossata</taxon>
        <taxon>Ditrysia</taxon>
        <taxon>Bombycoidea</taxon>
        <taxon>Sphingidae</taxon>
        <taxon>Sphinginae</taxon>
        <taxon>Sphingini</taxon>
        <taxon>Manduca</taxon>
    </lineage>
</organism>
<dbReference type="AlphaFoldDB" id="A0A922CI24"/>
<dbReference type="GO" id="GO:0005634">
    <property type="term" value="C:nucleus"/>
    <property type="evidence" value="ECO:0007669"/>
    <property type="project" value="UniProtKB-SubCell"/>
</dbReference>
<dbReference type="InterPro" id="IPR039353">
    <property type="entry name" value="TF_Adf1"/>
</dbReference>
<keyword evidence="1" id="KW-0539">Nucleus</keyword>
<feature type="compositionally biased region" description="Low complexity" evidence="2">
    <location>
        <begin position="126"/>
        <end position="138"/>
    </location>
</feature>
<comment type="subcellular location">
    <subcellularLocation>
        <location evidence="1">Nucleus</location>
    </subcellularLocation>
</comment>
<dbReference type="OrthoDB" id="6616165at2759"/>
<dbReference type="Proteomes" id="UP000791440">
    <property type="component" value="Unassembled WGS sequence"/>
</dbReference>
<protein>
    <recommendedName>
        <fullName evidence="7">MADF domain-containing protein</fullName>
    </recommendedName>
</protein>
<sequence length="228" mass="26775">MDFDTLKFINEVHKRPAIWNTKCPQYLDKEEKQKAWDSLVVIYGSNLSTQEQIELGRNLHKKWRNVRDCFVKTYKAKCKEKTTGSAAKKKVHYAFYKHLLFLEDTINIKTFKTSTAGRRQKRQETETQTSDTDSEPSSHSWTPQKNTDVTIDNIGRDIIGALNRNLEQKMEEDDDRLFFLSLVKEFKKIPEYLQIQTKLDLLRVIQQAQIPKFENSPSPEDRANTFII</sequence>
<name>A0A922CI24_MANSE</name>
<comment type="caution">
    <text evidence="5">The sequence shown here is derived from an EMBL/GenBank/DDBJ whole genome shotgun (WGS) entry which is preliminary data.</text>
</comment>
<evidence type="ECO:0000259" key="4">
    <source>
        <dbReference type="PROSITE" id="PS51031"/>
    </source>
</evidence>
<evidence type="ECO:0000259" key="3">
    <source>
        <dbReference type="PROSITE" id="PS51029"/>
    </source>
</evidence>
<dbReference type="GO" id="GO:0006357">
    <property type="term" value="P:regulation of transcription by RNA polymerase II"/>
    <property type="evidence" value="ECO:0007669"/>
    <property type="project" value="TreeGrafter"/>
</dbReference>
<keyword evidence="6" id="KW-1185">Reference proteome</keyword>
<reference evidence="5" key="1">
    <citation type="journal article" date="2016" name="Insect Biochem. Mol. Biol.">
        <title>Multifaceted biological insights from a draft genome sequence of the tobacco hornworm moth, Manduca sexta.</title>
        <authorList>
            <person name="Kanost M.R."/>
            <person name="Arrese E.L."/>
            <person name="Cao X."/>
            <person name="Chen Y.R."/>
            <person name="Chellapilla S."/>
            <person name="Goldsmith M.R."/>
            <person name="Grosse-Wilde E."/>
            <person name="Heckel D.G."/>
            <person name="Herndon N."/>
            <person name="Jiang H."/>
            <person name="Papanicolaou A."/>
            <person name="Qu J."/>
            <person name="Soulages J.L."/>
            <person name="Vogel H."/>
            <person name="Walters J."/>
            <person name="Waterhouse R.M."/>
            <person name="Ahn S.J."/>
            <person name="Almeida F.C."/>
            <person name="An C."/>
            <person name="Aqrawi P."/>
            <person name="Bretschneider A."/>
            <person name="Bryant W.B."/>
            <person name="Bucks S."/>
            <person name="Chao H."/>
            <person name="Chevignon G."/>
            <person name="Christen J.M."/>
            <person name="Clarke D.F."/>
            <person name="Dittmer N.T."/>
            <person name="Ferguson L.C.F."/>
            <person name="Garavelou S."/>
            <person name="Gordon K.H.J."/>
            <person name="Gunaratna R.T."/>
            <person name="Han Y."/>
            <person name="Hauser F."/>
            <person name="He Y."/>
            <person name="Heidel-Fischer H."/>
            <person name="Hirsh A."/>
            <person name="Hu Y."/>
            <person name="Jiang H."/>
            <person name="Kalra D."/>
            <person name="Klinner C."/>
            <person name="Konig C."/>
            <person name="Kovar C."/>
            <person name="Kroll A.R."/>
            <person name="Kuwar S.S."/>
            <person name="Lee S.L."/>
            <person name="Lehman R."/>
            <person name="Li K."/>
            <person name="Li Z."/>
            <person name="Liang H."/>
            <person name="Lovelace S."/>
            <person name="Lu Z."/>
            <person name="Mansfield J.H."/>
            <person name="McCulloch K.J."/>
            <person name="Mathew T."/>
            <person name="Morton B."/>
            <person name="Muzny D.M."/>
            <person name="Neunemann D."/>
            <person name="Ongeri F."/>
            <person name="Pauchet Y."/>
            <person name="Pu L.L."/>
            <person name="Pyrousis I."/>
            <person name="Rao X.J."/>
            <person name="Redding A."/>
            <person name="Roesel C."/>
            <person name="Sanchez-Gracia A."/>
            <person name="Schaack S."/>
            <person name="Shukla A."/>
            <person name="Tetreau G."/>
            <person name="Wang Y."/>
            <person name="Xiong G.H."/>
            <person name="Traut W."/>
            <person name="Walsh T.K."/>
            <person name="Worley K.C."/>
            <person name="Wu D."/>
            <person name="Wu W."/>
            <person name="Wu Y.Q."/>
            <person name="Zhang X."/>
            <person name="Zou Z."/>
            <person name="Zucker H."/>
            <person name="Briscoe A.D."/>
            <person name="Burmester T."/>
            <person name="Clem R.J."/>
            <person name="Feyereisen R."/>
            <person name="Grimmelikhuijzen C.J.P."/>
            <person name="Hamodrakas S.J."/>
            <person name="Hansson B.S."/>
            <person name="Huguet E."/>
            <person name="Jermiin L.S."/>
            <person name="Lan Q."/>
            <person name="Lehman H.K."/>
            <person name="Lorenzen M."/>
            <person name="Merzendorfer H."/>
            <person name="Michalopoulos I."/>
            <person name="Morton D.B."/>
            <person name="Muthukrishnan S."/>
            <person name="Oakeshott J.G."/>
            <person name="Palmer W."/>
            <person name="Park Y."/>
            <person name="Passarelli A.L."/>
            <person name="Rozas J."/>
            <person name="Schwartz L.M."/>
            <person name="Smith W."/>
            <person name="Southgate A."/>
            <person name="Vilcinskas A."/>
            <person name="Vogt R."/>
            <person name="Wang P."/>
            <person name="Werren J."/>
            <person name="Yu X.Q."/>
            <person name="Zhou J.J."/>
            <person name="Brown S.J."/>
            <person name="Scherer S.E."/>
            <person name="Richards S."/>
            <person name="Blissard G.W."/>
        </authorList>
    </citation>
    <scope>NUCLEOTIDE SEQUENCE</scope>
</reference>
<gene>
    <name evidence="5" type="ORF">O3G_MSEX004413</name>
</gene>
<dbReference type="PANTHER" id="PTHR12243">
    <property type="entry name" value="MADF DOMAIN TRANSCRIPTION FACTOR"/>
    <property type="match status" value="1"/>
</dbReference>
<reference evidence="5" key="2">
    <citation type="submission" date="2020-12" db="EMBL/GenBank/DDBJ databases">
        <authorList>
            <person name="Kanost M."/>
        </authorList>
    </citation>
    <scope>NUCLEOTIDE SEQUENCE</scope>
</reference>
<evidence type="ECO:0000256" key="2">
    <source>
        <dbReference type="SAM" id="MobiDB-lite"/>
    </source>
</evidence>
<dbReference type="PANTHER" id="PTHR12243:SF69">
    <property type="entry name" value="SI:CH73-59F11.3"/>
    <property type="match status" value="1"/>
</dbReference>
<dbReference type="GO" id="GO:0003677">
    <property type="term" value="F:DNA binding"/>
    <property type="evidence" value="ECO:0007669"/>
    <property type="project" value="InterPro"/>
</dbReference>
<proteinExistence type="predicted"/>
<feature type="domain" description="MADF" evidence="3">
    <location>
        <begin position="7"/>
        <end position="107"/>
    </location>
</feature>
<dbReference type="SMART" id="SM00595">
    <property type="entry name" value="MADF"/>
    <property type="match status" value="1"/>
</dbReference>
<feature type="domain" description="BESS" evidence="4">
    <location>
        <begin position="172"/>
        <end position="211"/>
    </location>
</feature>
<dbReference type="GO" id="GO:0005667">
    <property type="term" value="C:transcription regulator complex"/>
    <property type="evidence" value="ECO:0007669"/>
    <property type="project" value="TreeGrafter"/>
</dbReference>
<dbReference type="InterPro" id="IPR004210">
    <property type="entry name" value="BESS_motif"/>
</dbReference>
<evidence type="ECO:0000256" key="1">
    <source>
        <dbReference type="PROSITE-ProRule" id="PRU00371"/>
    </source>
</evidence>